<evidence type="ECO:0000256" key="2">
    <source>
        <dbReference type="ARBA" id="ARBA00007103"/>
    </source>
</evidence>
<evidence type="ECO:0000313" key="5">
    <source>
        <dbReference type="EMBL" id="SUZ69496.1"/>
    </source>
</evidence>
<feature type="domain" description="CBS" evidence="4">
    <location>
        <begin position="340"/>
        <end position="396"/>
    </location>
</feature>
<dbReference type="InterPro" id="IPR036052">
    <property type="entry name" value="TrpB-like_PALP_sf"/>
</dbReference>
<evidence type="ECO:0000256" key="1">
    <source>
        <dbReference type="ARBA" id="ARBA00001933"/>
    </source>
</evidence>
<dbReference type="SUPFAM" id="SSF53686">
    <property type="entry name" value="Tryptophan synthase beta subunit-like PLP-dependent enzymes"/>
    <property type="match status" value="1"/>
</dbReference>
<dbReference type="FunFam" id="3.40.50.1100:FF:000118">
    <property type="entry name" value="Related to CYS4-cystathionine beta-synthase"/>
    <property type="match status" value="1"/>
</dbReference>
<dbReference type="Pfam" id="PF00571">
    <property type="entry name" value="CBS"/>
    <property type="match status" value="1"/>
</dbReference>
<dbReference type="GO" id="GO:0006535">
    <property type="term" value="P:cysteine biosynthetic process from serine"/>
    <property type="evidence" value="ECO:0007669"/>
    <property type="project" value="InterPro"/>
</dbReference>
<dbReference type="Gene3D" id="3.10.580.10">
    <property type="entry name" value="CBS-domain"/>
    <property type="match status" value="1"/>
</dbReference>
<dbReference type="FunFam" id="3.40.50.1100:FF:000003">
    <property type="entry name" value="Cystathionine beta-synthase"/>
    <property type="match status" value="1"/>
</dbReference>
<accession>A0A381PR19</accession>
<proteinExistence type="inferred from homology"/>
<dbReference type="InterPro" id="IPR050214">
    <property type="entry name" value="Cys_Synth/Cystath_Beta-Synth"/>
</dbReference>
<dbReference type="SUPFAM" id="SSF54631">
    <property type="entry name" value="CBS-domain pair"/>
    <property type="match status" value="1"/>
</dbReference>
<dbReference type="EMBL" id="UINC01001063">
    <property type="protein sequence ID" value="SUZ69496.1"/>
    <property type="molecule type" value="Genomic_DNA"/>
</dbReference>
<evidence type="ECO:0000259" key="4">
    <source>
        <dbReference type="PROSITE" id="PS51371"/>
    </source>
</evidence>
<evidence type="ECO:0000256" key="3">
    <source>
        <dbReference type="ARBA" id="ARBA00022898"/>
    </source>
</evidence>
<dbReference type="AlphaFoldDB" id="A0A381PR19"/>
<dbReference type="InterPro" id="IPR001926">
    <property type="entry name" value="TrpB-like_PALP"/>
</dbReference>
<dbReference type="Pfam" id="PF00291">
    <property type="entry name" value="PALP"/>
    <property type="match status" value="1"/>
</dbReference>
<comment type="cofactor">
    <cofactor evidence="1">
        <name>pyridoxal 5'-phosphate</name>
        <dbReference type="ChEBI" id="CHEBI:597326"/>
    </cofactor>
</comment>
<dbReference type="Gene3D" id="3.40.50.1100">
    <property type="match status" value="2"/>
</dbReference>
<dbReference type="SMART" id="SM00116">
    <property type="entry name" value="CBS"/>
    <property type="match status" value="1"/>
</dbReference>
<dbReference type="PROSITE" id="PS00901">
    <property type="entry name" value="CYS_SYNTHASE"/>
    <property type="match status" value="1"/>
</dbReference>
<protein>
    <recommendedName>
        <fullName evidence="4">CBS domain-containing protein</fullName>
    </recommendedName>
</protein>
<dbReference type="InterPro" id="IPR046342">
    <property type="entry name" value="CBS_dom_sf"/>
</dbReference>
<gene>
    <name evidence="5" type="ORF">METZ01_LOCUS22350</name>
</gene>
<dbReference type="InterPro" id="IPR001216">
    <property type="entry name" value="P-phosphate_BS"/>
</dbReference>
<reference evidence="5" key="1">
    <citation type="submission" date="2018-05" db="EMBL/GenBank/DDBJ databases">
        <authorList>
            <person name="Lanie J.A."/>
            <person name="Ng W.-L."/>
            <person name="Kazmierczak K.M."/>
            <person name="Andrzejewski T.M."/>
            <person name="Davidsen T.M."/>
            <person name="Wayne K.J."/>
            <person name="Tettelin H."/>
            <person name="Glass J.I."/>
            <person name="Rusch D."/>
            <person name="Podicherti R."/>
            <person name="Tsui H.-C.T."/>
            <person name="Winkler M.E."/>
        </authorList>
    </citation>
    <scope>NUCLEOTIDE SEQUENCE</scope>
</reference>
<organism evidence="5">
    <name type="scientific">marine metagenome</name>
    <dbReference type="NCBI Taxonomy" id="408172"/>
    <lineage>
        <taxon>unclassified sequences</taxon>
        <taxon>metagenomes</taxon>
        <taxon>ecological metagenomes</taxon>
    </lineage>
</organism>
<dbReference type="CDD" id="cd01561">
    <property type="entry name" value="CBS_like"/>
    <property type="match status" value="1"/>
</dbReference>
<name>A0A381PR19_9ZZZZ</name>
<comment type="similarity">
    <text evidence="2">Belongs to the cysteine synthase/cystathionine beta-synthase family.</text>
</comment>
<dbReference type="PANTHER" id="PTHR10314">
    <property type="entry name" value="CYSTATHIONINE BETA-SYNTHASE"/>
    <property type="match status" value="1"/>
</dbReference>
<keyword evidence="3" id="KW-0663">Pyridoxal phosphate</keyword>
<sequence length="459" mass="50198">MDLIGKSLLDIIGNTPMIRLNAFDTGPCELYVKLENHNPGGSIKDRIGLSIIEEAEKSGVLKPGGTIIEATAGNTGIGLALVAAIKGYKLILVIPDKMSREKILHLEGLGAEVKITRSDVAEGHPEYYQAVARKLASEIEGSFFADQFSNPANPLAHRTSTAPEIWEQMEGKLDAFVAGVGSGGTVTGLAEFFKEKNSDLQMIVADPEGSIVADAVTKGNYKYDGGSWLVEGIGEDFIPTNLNLDLVDDAVTVTDKEAFEVLQQLLKEEGILAGSSTGTLVCGAIKWCQKQDSPKKVVTFVCDTGNKYLSKAFSKSWLKDNELTEEEEQGNLADLIRKRADKGEMISVKPQDTLMTAYNRMRASDVSQLPVLEEEKLVGIVDEEDLLLNVYKDEALFSKTIDSIMVRDLETIDVNSDEKELYKILSEGKVAILFDANIFLGFITKVDLINRYKSLFKVS</sequence>
<dbReference type="PROSITE" id="PS51371">
    <property type="entry name" value="CBS"/>
    <property type="match status" value="1"/>
</dbReference>
<dbReference type="InterPro" id="IPR000644">
    <property type="entry name" value="CBS_dom"/>
</dbReference>